<reference evidence="2" key="1">
    <citation type="submission" date="2012-02" db="EMBL/GenBank/DDBJ databases">
        <title>Complete sequence of chromosome of Methanomethylovorans hollandica DSM 15978.</title>
        <authorList>
            <person name="Lucas S."/>
            <person name="Copeland A."/>
            <person name="Lapidus A."/>
            <person name="Glavina del Rio T."/>
            <person name="Dalin E."/>
            <person name="Tice H."/>
            <person name="Bruce D."/>
            <person name="Goodwin L."/>
            <person name="Pitluck S."/>
            <person name="Peters L."/>
            <person name="Mikhailova N."/>
            <person name="Held B."/>
            <person name="Kyrpides N."/>
            <person name="Mavromatis K."/>
            <person name="Ivanova N."/>
            <person name="Brettin T."/>
            <person name="Detter J.C."/>
            <person name="Han C."/>
            <person name="Larimer F."/>
            <person name="Land M."/>
            <person name="Hauser L."/>
            <person name="Markowitz V."/>
            <person name="Cheng J.-F."/>
            <person name="Hugenholtz P."/>
            <person name="Woyke T."/>
            <person name="Wu D."/>
            <person name="Spring S."/>
            <person name="Schroeder M."/>
            <person name="Brambilla E."/>
            <person name="Klenk H.-P."/>
            <person name="Eisen J.A."/>
        </authorList>
    </citation>
    <scope>NUCLEOTIDE SEQUENCE [LARGE SCALE GENOMIC DNA]</scope>
    <source>
        <strain evidence="2">DSM 15978 / NBRC 107637 / DMS1</strain>
    </source>
</reference>
<dbReference type="AlphaFoldDB" id="L0KW97"/>
<dbReference type="Pfam" id="PF21838">
    <property type="entry name" value="DUF6897"/>
    <property type="match status" value="1"/>
</dbReference>
<protein>
    <submittedName>
        <fullName evidence="1">Uncharacterized protein</fullName>
    </submittedName>
</protein>
<keyword evidence="2" id="KW-1185">Reference proteome</keyword>
<dbReference type="NCBIfam" id="NF041655">
    <property type="entry name" value="MM0924_fam"/>
    <property type="match status" value="1"/>
</dbReference>
<name>L0KW97_METHD</name>
<dbReference type="KEGG" id="mhz:Metho_1526"/>
<dbReference type="InterPro" id="IPR048163">
    <property type="entry name" value="MM0924_fam"/>
</dbReference>
<dbReference type="HOGENOM" id="CLU_200157_0_0_2"/>
<dbReference type="RefSeq" id="WP_015324892.1">
    <property type="nucleotide sequence ID" value="NC_019977.1"/>
</dbReference>
<dbReference type="Proteomes" id="UP000010866">
    <property type="component" value="Chromosome"/>
</dbReference>
<evidence type="ECO:0000313" key="1">
    <source>
        <dbReference type="EMBL" id="AGB49727.1"/>
    </source>
</evidence>
<evidence type="ECO:0000313" key="2">
    <source>
        <dbReference type="Proteomes" id="UP000010866"/>
    </source>
</evidence>
<dbReference type="OrthoDB" id="129251at2157"/>
<gene>
    <name evidence="1" type="ordered locus">Metho_1526</name>
</gene>
<dbReference type="GeneID" id="14407335"/>
<dbReference type="InterPro" id="IPR054192">
    <property type="entry name" value="DUF6897"/>
</dbReference>
<organism evidence="1 2">
    <name type="scientific">Methanomethylovorans hollandica (strain DSM 15978 / NBRC 107637 / DMS1)</name>
    <dbReference type="NCBI Taxonomy" id="867904"/>
    <lineage>
        <taxon>Archaea</taxon>
        <taxon>Methanobacteriati</taxon>
        <taxon>Methanobacteriota</taxon>
        <taxon>Stenosarchaea group</taxon>
        <taxon>Methanomicrobia</taxon>
        <taxon>Methanosarcinales</taxon>
        <taxon>Methanosarcinaceae</taxon>
        <taxon>Methanomethylovorans</taxon>
    </lineage>
</organism>
<sequence length="59" mass="6547">MMEEFIVQDFLGKVATIYCGGIATFKGKVKECENGFVQLEIIQGRYTSIAIDKIITITA</sequence>
<accession>L0KW97</accession>
<proteinExistence type="predicted"/>
<dbReference type="EMBL" id="CP003362">
    <property type="protein sequence ID" value="AGB49727.1"/>
    <property type="molecule type" value="Genomic_DNA"/>
</dbReference>